<name>A0ABS0J7E5_9BACT</name>
<dbReference type="Gene3D" id="1.10.3210.10">
    <property type="entry name" value="Hypothetical protein af1432"/>
    <property type="match status" value="1"/>
</dbReference>
<feature type="domain" description="HD-GYP" evidence="1">
    <location>
        <begin position="1"/>
        <end position="64"/>
    </location>
</feature>
<accession>A0ABS0J7E5</accession>
<keyword evidence="3" id="KW-1185">Reference proteome</keyword>
<dbReference type="PANTHER" id="PTHR43155">
    <property type="entry name" value="CYCLIC DI-GMP PHOSPHODIESTERASE PA4108-RELATED"/>
    <property type="match status" value="1"/>
</dbReference>
<dbReference type="EMBL" id="VRYY01000543">
    <property type="protein sequence ID" value="MBG3878316.1"/>
    <property type="molecule type" value="Genomic_DNA"/>
</dbReference>
<gene>
    <name evidence="2" type="ORF">FVW20_15180</name>
</gene>
<sequence length="91" mass="10175">RIVAVADVFTAIAEDRPYRGGMPPDAARAVLREQARDGKLDAELVDLLLSRYEEMDAARRQAQERARHEFGLVREALAHEPDDAECRESAA</sequence>
<evidence type="ECO:0000259" key="1">
    <source>
        <dbReference type="PROSITE" id="PS51832"/>
    </source>
</evidence>
<proteinExistence type="predicted"/>
<evidence type="ECO:0000313" key="3">
    <source>
        <dbReference type="Proteomes" id="UP001194469"/>
    </source>
</evidence>
<organism evidence="2 3">
    <name type="scientific">Nitratidesulfovibrio oxamicus</name>
    <dbReference type="NCBI Taxonomy" id="32016"/>
    <lineage>
        <taxon>Bacteria</taxon>
        <taxon>Pseudomonadati</taxon>
        <taxon>Thermodesulfobacteriota</taxon>
        <taxon>Desulfovibrionia</taxon>
        <taxon>Desulfovibrionales</taxon>
        <taxon>Desulfovibrionaceae</taxon>
        <taxon>Nitratidesulfovibrio</taxon>
    </lineage>
</organism>
<dbReference type="Proteomes" id="UP001194469">
    <property type="component" value="Unassembled WGS sequence"/>
</dbReference>
<feature type="non-terminal residue" evidence="2">
    <location>
        <position position="1"/>
    </location>
</feature>
<dbReference type="InterPro" id="IPR037522">
    <property type="entry name" value="HD_GYP_dom"/>
</dbReference>
<protein>
    <submittedName>
        <fullName evidence="2">HD family phosphohydrolase</fullName>
    </submittedName>
</protein>
<dbReference type="PROSITE" id="PS51832">
    <property type="entry name" value="HD_GYP"/>
    <property type="match status" value="1"/>
</dbReference>
<reference evidence="2 3" key="1">
    <citation type="submission" date="2019-08" db="EMBL/GenBank/DDBJ databases">
        <authorList>
            <person name="Luo N."/>
        </authorList>
    </citation>
    <scope>NUCLEOTIDE SEQUENCE [LARGE SCALE GENOMIC DNA]</scope>
    <source>
        <strain evidence="2 3">NCIMB 9442</strain>
    </source>
</reference>
<dbReference type="SUPFAM" id="SSF109604">
    <property type="entry name" value="HD-domain/PDEase-like"/>
    <property type="match status" value="1"/>
</dbReference>
<evidence type="ECO:0000313" key="2">
    <source>
        <dbReference type="EMBL" id="MBG3878316.1"/>
    </source>
</evidence>
<comment type="caution">
    <text evidence="2">The sequence shown here is derived from an EMBL/GenBank/DDBJ whole genome shotgun (WGS) entry which is preliminary data.</text>
</comment>